<comment type="caution">
    <text evidence="2">The sequence shown here is derived from an EMBL/GenBank/DDBJ whole genome shotgun (WGS) entry which is preliminary data.</text>
</comment>
<keyword evidence="3" id="KW-1185">Reference proteome</keyword>
<keyword evidence="1" id="KW-0472">Membrane</keyword>
<evidence type="ECO:0000313" key="3">
    <source>
        <dbReference type="Proteomes" id="UP001165060"/>
    </source>
</evidence>
<feature type="transmembrane region" description="Helical" evidence="1">
    <location>
        <begin position="213"/>
        <end position="234"/>
    </location>
</feature>
<dbReference type="Pfam" id="PF03842">
    <property type="entry name" value="Silic_transp"/>
    <property type="match status" value="1"/>
</dbReference>
<feature type="transmembrane region" description="Helical" evidence="1">
    <location>
        <begin position="98"/>
        <end position="119"/>
    </location>
</feature>
<reference evidence="2 3" key="1">
    <citation type="journal article" date="2023" name="Commun. Biol.">
        <title>Genome analysis of Parmales, the sister group of diatoms, reveals the evolutionary specialization of diatoms from phago-mixotrophs to photoautotrophs.</title>
        <authorList>
            <person name="Ban H."/>
            <person name="Sato S."/>
            <person name="Yoshikawa S."/>
            <person name="Yamada K."/>
            <person name="Nakamura Y."/>
            <person name="Ichinomiya M."/>
            <person name="Sato N."/>
            <person name="Blanc-Mathieu R."/>
            <person name="Endo H."/>
            <person name="Kuwata A."/>
            <person name="Ogata H."/>
        </authorList>
    </citation>
    <scope>NUCLEOTIDE SEQUENCE [LARGE SCALE GENOMIC DNA]</scope>
</reference>
<gene>
    <name evidence="2" type="ORF">TeGR_g772</name>
</gene>
<feature type="transmembrane region" description="Helical" evidence="1">
    <location>
        <begin position="125"/>
        <end position="144"/>
    </location>
</feature>
<name>A0ABQ6NB49_9STRA</name>
<feature type="transmembrane region" description="Helical" evidence="1">
    <location>
        <begin position="165"/>
        <end position="193"/>
    </location>
</feature>
<feature type="non-terminal residue" evidence="2">
    <location>
        <position position="252"/>
    </location>
</feature>
<evidence type="ECO:0000313" key="2">
    <source>
        <dbReference type="EMBL" id="GMI52326.1"/>
    </source>
</evidence>
<evidence type="ECO:0000256" key="1">
    <source>
        <dbReference type="SAM" id="Phobius"/>
    </source>
</evidence>
<feature type="transmembrane region" description="Helical" evidence="1">
    <location>
        <begin position="34"/>
        <end position="51"/>
    </location>
</feature>
<dbReference type="Proteomes" id="UP001165060">
    <property type="component" value="Unassembled WGS sequence"/>
</dbReference>
<protein>
    <recommendedName>
        <fullName evidence="4">Silicon transporter</fullName>
    </recommendedName>
</protein>
<dbReference type="InterPro" id="IPR004693">
    <property type="entry name" value="Silicon_transpt"/>
</dbReference>
<evidence type="ECO:0008006" key="4">
    <source>
        <dbReference type="Google" id="ProtNLM"/>
    </source>
</evidence>
<accession>A0ABQ6NB49</accession>
<proteinExistence type="predicted"/>
<feature type="non-terminal residue" evidence="2">
    <location>
        <position position="1"/>
    </location>
</feature>
<dbReference type="EMBL" id="BRYB01007076">
    <property type="protein sequence ID" value="GMI52326.1"/>
    <property type="molecule type" value="Genomic_DNA"/>
</dbReference>
<keyword evidence="1" id="KW-0812">Transmembrane</keyword>
<keyword evidence="1" id="KW-1133">Transmembrane helix</keyword>
<organism evidence="2 3">
    <name type="scientific">Tetraparma gracilis</name>
    <dbReference type="NCBI Taxonomy" id="2962635"/>
    <lineage>
        <taxon>Eukaryota</taxon>
        <taxon>Sar</taxon>
        <taxon>Stramenopiles</taxon>
        <taxon>Ochrophyta</taxon>
        <taxon>Bolidophyceae</taxon>
        <taxon>Parmales</taxon>
        <taxon>Triparmaceae</taxon>
        <taxon>Tetraparma</taxon>
    </lineage>
</organism>
<sequence>YLYSLLLLGFSTALVFEAIITNQNAAFADWNLPAAAALPILCVLLLWLALIEGGQGALVGLQPTPKDQYAQSHPITLKCTTLSHAGDNMERFICGRQFLVVLLIFLINTMGGAVGGAQVFNMAPWVIQIFLGQAVAMILLTVNIGQLTAQVNAADCMLDFINNHAMLASIYISLAIEASGLLHSVYLVQIAFAKITGKTIESNEPPRTGVTQALFWGRVVMSLGILAFALAVQLDALFKGWTNMWAAVPAGA</sequence>